<dbReference type="InterPro" id="IPR051532">
    <property type="entry name" value="Ester_Hydrolysis_Enzymes"/>
</dbReference>
<feature type="chain" id="PRO_5028153308" evidence="1">
    <location>
        <begin position="29"/>
        <end position="220"/>
    </location>
</feature>
<proteinExistence type="predicted"/>
<dbReference type="Gene3D" id="3.40.50.1110">
    <property type="entry name" value="SGNH hydrolase"/>
    <property type="match status" value="1"/>
</dbReference>
<sequence length="220" mass="23803">MKLKNLLAAVISLALGQLCFFLVEPAQAAPFEGTIVAAGDSLTAGYGVPERDAYPAQLERKLIQYGYHWKVVNAGISGETSSGLLSRVDWILKLKPDIVILETGANDGMRGVDPKVTGANIDKAVTRLQAKGVTVVLAGMRMFANLGPTFTKEFAANYTTVAKKHHLILIPFFLEGVAGVPALNQQDGIHPVASGYQIITNRVYPYVTKAIDLKRKKRIP</sequence>
<feature type="domain" description="SGNH hydrolase-type esterase" evidence="2">
    <location>
        <begin position="38"/>
        <end position="198"/>
    </location>
</feature>
<dbReference type="SUPFAM" id="SSF52266">
    <property type="entry name" value="SGNH hydrolase"/>
    <property type="match status" value="1"/>
</dbReference>
<protein>
    <submittedName>
        <fullName evidence="3">Arylesterase</fullName>
    </submittedName>
</protein>
<dbReference type="PANTHER" id="PTHR30383">
    <property type="entry name" value="THIOESTERASE 1/PROTEASE 1/LYSOPHOSPHOLIPASE L1"/>
    <property type="match status" value="1"/>
</dbReference>
<feature type="signal peptide" evidence="1">
    <location>
        <begin position="1"/>
        <end position="28"/>
    </location>
</feature>
<name>A0A6V8NBD3_9BACT</name>
<dbReference type="PANTHER" id="PTHR30383:SF24">
    <property type="entry name" value="THIOESTERASE 1_PROTEASE 1_LYSOPHOSPHOLIPASE L1"/>
    <property type="match status" value="1"/>
</dbReference>
<dbReference type="InterPro" id="IPR036514">
    <property type="entry name" value="SGNH_hydro_sf"/>
</dbReference>
<accession>A0A6V8NBD3</accession>
<keyword evidence="4" id="KW-1185">Reference proteome</keyword>
<dbReference type="Pfam" id="PF13472">
    <property type="entry name" value="Lipase_GDSL_2"/>
    <property type="match status" value="1"/>
</dbReference>
<evidence type="ECO:0000256" key="1">
    <source>
        <dbReference type="SAM" id="SignalP"/>
    </source>
</evidence>
<dbReference type="EMBL" id="BLXZ01000007">
    <property type="protein sequence ID" value="GFO69928.1"/>
    <property type="molecule type" value="Genomic_DNA"/>
</dbReference>
<evidence type="ECO:0000313" key="3">
    <source>
        <dbReference type="EMBL" id="GFO69928.1"/>
    </source>
</evidence>
<evidence type="ECO:0000259" key="2">
    <source>
        <dbReference type="Pfam" id="PF13472"/>
    </source>
</evidence>
<dbReference type="GO" id="GO:0004622">
    <property type="term" value="F:phosphatidylcholine lysophospholipase activity"/>
    <property type="evidence" value="ECO:0007669"/>
    <property type="project" value="TreeGrafter"/>
</dbReference>
<dbReference type="RefSeq" id="WP_183362505.1">
    <property type="nucleotide sequence ID" value="NZ_BLXZ01000007.1"/>
</dbReference>
<dbReference type="InterPro" id="IPR013830">
    <property type="entry name" value="SGNH_hydro"/>
</dbReference>
<organism evidence="3 4">
    <name type="scientific">Geomonas limicola</name>
    <dbReference type="NCBI Taxonomy" id="2740186"/>
    <lineage>
        <taxon>Bacteria</taxon>
        <taxon>Pseudomonadati</taxon>
        <taxon>Thermodesulfobacteriota</taxon>
        <taxon>Desulfuromonadia</taxon>
        <taxon>Geobacterales</taxon>
        <taxon>Geobacteraceae</taxon>
        <taxon>Geomonas</taxon>
    </lineage>
</organism>
<gene>
    <name evidence="3" type="ORF">GMLC_35070</name>
</gene>
<reference evidence="4" key="1">
    <citation type="submission" date="2020-06" db="EMBL/GenBank/DDBJ databases">
        <title>Draft genomic sequecing of Geomonas sp. Red745.</title>
        <authorList>
            <person name="Itoh H."/>
            <person name="Xu Z.X."/>
            <person name="Ushijima N."/>
            <person name="Masuda Y."/>
            <person name="Shiratori Y."/>
            <person name="Senoo K."/>
        </authorList>
    </citation>
    <scope>NUCLEOTIDE SEQUENCE [LARGE SCALE GENOMIC DNA]</scope>
    <source>
        <strain evidence="4">Red745</strain>
    </source>
</reference>
<keyword evidence="1" id="KW-0732">Signal</keyword>
<comment type="caution">
    <text evidence="3">The sequence shown here is derived from an EMBL/GenBank/DDBJ whole genome shotgun (WGS) entry which is preliminary data.</text>
</comment>
<dbReference type="Proteomes" id="UP000587586">
    <property type="component" value="Unassembled WGS sequence"/>
</dbReference>
<evidence type="ECO:0000313" key="4">
    <source>
        <dbReference type="Proteomes" id="UP000587586"/>
    </source>
</evidence>
<dbReference type="CDD" id="cd01822">
    <property type="entry name" value="Lysophospholipase_L1_like"/>
    <property type="match status" value="1"/>
</dbReference>
<dbReference type="AlphaFoldDB" id="A0A6V8NBD3"/>